<comment type="caution">
    <text evidence="1">The sequence shown here is derived from an EMBL/GenBank/DDBJ whole genome shotgun (WGS) entry which is preliminary data.</text>
</comment>
<proteinExistence type="predicted"/>
<dbReference type="RefSeq" id="WP_146488579.1">
    <property type="nucleotide sequence ID" value="NZ_VIGX01000015.1"/>
</dbReference>
<protein>
    <recommendedName>
        <fullName evidence="3">Minor tail protein</fullName>
    </recommendedName>
</protein>
<accession>A0A5C5RYI1</accession>
<evidence type="ECO:0008006" key="3">
    <source>
        <dbReference type="Google" id="ProtNLM"/>
    </source>
</evidence>
<sequence>MSRDEWVMFDPKTGRRSEPTFSHWHDMGKWQELLQSKQSRIVYVSPDGQRIYNLAGSLKGNRGVLLDDKGIKGTTGSPFEQLYSGGPWLIGERPERTDFGKRVIQAGFHIGPSLNNASRLRYSDTPFALRSIQEQWWDDWPEDVEQPMGFWGEFTRYSGWRWTRVRNGEASDAVVEQDPQYAGNNYVTMPMTIHAPFSFFSKRMLTKEWRNAESNVRNQGTLRLPNRGDYAQWPKFIVEGHGEVTIQDGGLDRQVEIPIMRGDGMVLVDTDPSKRTLTSEHDPIDTPLYKLIRNSMILDFLLGDLTQANAGLPIGRRIPGGVGFMAETPAQSMAVVKVTHSNPNGKITMLMPQWYRRGVAA</sequence>
<reference evidence="1 2" key="1">
    <citation type="submission" date="2019-06" db="EMBL/GenBank/DDBJ databases">
        <title>Tsukamurella conjunctivitidis sp. nov., Tsukamurella assacharolytica sp. nov. and Tsukamurella sputae sp. nov. isolated from patients with conjunctivitis, bacteraemia (lymphoma) and respiratory infection (sputum) in Hong Kong.</title>
        <authorList>
            <person name="Teng J.L.L."/>
            <person name="Lee H.H."/>
            <person name="Fong J.Y.H."/>
            <person name="Fok K.M.N."/>
            <person name="Lau S.K.P."/>
            <person name="Woo P.C.Y."/>
        </authorList>
    </citation>
    <scope>NUCLEOTIDE SEQUENCE [LARGE SCALE GENOMIC DNA]</scope>
    <source>
        <strain evidence="1 2">HKU72</strain>
    </source>
</reference>
<evidence type="ECO:0000313" key="2">
    <source>
        <dbReference type="Proteomes" id="UP000319375"/>
    </source>
</evidence>
<dbReference type="EMBL" id="VIGX01000015">
    <property type="protein sequence ID" value="TWS27265.1"/>
    <property type="molecule type" value="Genomic_DNA"/>
</dbReference>
<dbReference type="AlphaFoldDB" id="A0A5C5RYI1"/>
<evidence type="ECO:0000313" key="1">
    <source>
        <dbReference type="EMBL" id="TWS27265.1"/>
    </source>
</evidence>
<name>A0A5C5RYI1_9ACTN</name>
<gene>
    <name evidence="1" type="ORF">FK530_19145</name>
</gene>
<keyword evidence="2" id="KW-1185">Reference proteome</keyword>
<organism evidence="1 2">
    <name type="scientific">Tsukamurella conjunctivitidis</name>
    <dbReference type="NCBI Taxonomy" id="2592068"/>
    <lineage>
        <taxon>Bacteria</taxon>
        <taxon>Bacillati</taxon>
        <taxon>Actinomycetota</taxon>
        <taxon>Actinomycetes</taxon>
        <taxon>Mycobacteriales</taxon>
        <taxon>Tsukamurellaceae</taxon>
        <taxon>Tsukamurella</taxon>
    </lineage>
</organism>
<dbReference type="Proteomes" id="UP000319375">
    <property type="component" value="Unassembled WGS sequence"/>
</dbReference>
<dbReference type="OrthoDB" id="4719558at2"/>